<name>A0ABQ4N1Q3_9BACL</name>
<proteinExistence type="predicted"/>
<reference evidence="1 2" key="1">
    <citation type="submission" date="2021-04" db="EMBL/GenBank/DDBJ databases">
        <title>Draft genome sequence of Paenibacillus cisolokensis, LC2-13A.</title>
        <authorList>
            <person name="Uke A."/>
            <person name="Chhe C."/>
            <person name="Baramee S."/>
            <person name="Kosugi A."/>
        </authorList>
    </citation>
    <scope>NUCLEOTIDE SEQUENCE [LARGE SCALE GENOMIC DNA]</scope>
    <source>
        <strain evidence="1 2">LC2-13A</strain>
    </source>
</reference>
<accession>A0ABQ4N1Q3</accession>
<dbReference type="Proteomes" id="UP000680304">
    <property type="component" value="Unassembled WGS sequence"/>
</dbReference>
<gene>
    <name evidence="1" type="ORF">PACILC2_06760</name>
</gene>
<dbReference type="InterPro" id="IPR036705">
    <property type="entry name" value="Ribosyl_crysJ1_sf"/>
</dbReference>
<organism evidence="1 2">
    <name type="scientific">Paenibacillus cisolokensis</name>
    <dbReference type="NCBI Taxonomy" id="1658519"/>
    <lineage>
        <taxon>Bacteria</taxon>
        <taxon>Bacillati</taxon>
        <taxon>Bacillota</taxon>
        <taxon>Bacilli</taxon>
        <taxon>Bacillales</taxon>
        <taxon>Paenibacillaceae</taxon>
        <taxon>Paenibacillus</taxon>
    </lineage>
</organism>
<evidence type="ECO:0000313" key="2">
    <source>
        <dbReference type="Proteomes" id="UP000680304"/>
    </source>
</evidence>
<sequence length="154" mass="16319">MKGDCKPIDVMMAAIAGAEKGEQLGFDQPAPSIAARIRLAVELVDKLRHKPLQEICETLYAYIGAGMKCYESVPLSLGVFYAAEGDVADGIVSVINIGDDADTNGAIVGSLCGAFSGASTIRPDWIAKIESTNGIQFKQIANDLLQKAAERTSR</sequence>
<dbReference type="InterPro" id="IPR005502">
    <property type="entry name" value="Ribosyl_crysJ1"/>
</dbReference>
<protein>
    <recommendedName>
        <fullName evidence="3">ADP-ribosylglycohydrolase</fullName>
    </recommendedName>
</protein>
<dbReference type="EMBL" id="BOVJ01000020">
    <property type="protein sequence ID" value="GIQ62108.1"/>
    <property type="molecule type" value="Genomic_DNA"/>
</dbReference>
<evidence type="ECO:0008006" key="3">
    <source>
        <dbReference type="Google" id="ProtNLM"/>
    </source>
</evidence>
<keyword evidence="2" id="KW-1185">Reference proteome</keyword>
<dbReference type="Pfam" id="PF03747">
    <property type="entry name" value="ADP_ribosyl_GH"/>
    <property type="match status" value="1"/>
</dbReference>
<evidence type="ECO:0000313" key="1">
    <source>
        <dbReference type="EMBL" id="GIQ62108.1"/>
    </source>
</evidence>
<dbReference type="SUPFAM" id="SSF101478">
    <property type="entry name" value="ADP-ribosylglycohydrolase"/>
    <property type="match status" value="1"/>
</dbReference>
<dbReference type="Gene3D" id="1.10.4080.10">
    <property type="entry name" value="ADP-ribosylation/Crystallin J1"/>
    <property type="match status" value="1"/>
</dbReference>
<comment type="caution">
    <text evidence="1">The sequence shown here is derived from an EMBL/GenBank/DDBJ whole genome shotgun (WGS) entry which is preliminary data.</text>
</comment>